<dbReference type="CDD" id="cd06327">
    <property type="entry name" value="PBP1_SBP-like"/>
    <property type="match status" value="1"/>
</dbReference>
<gene>
    <name evidence="6" type="ORF">SAMN05444171_6414</name>
</gene>
<evidence type="ECO:0000259" key="5">
    <source>
        <dbReference type="Pfam" id="PF13458"/>
    </source>
</evidence>
<proteinExistence type="inferred from homology"/>
<dbReference type="Gene3D" id="3.40.50.2300">
    <property type="match status" value="2"/>
</dbReference>
<dbReference type="Pfam" id="PF13458">
    <property type="entry name" value="Peripla_BP_6"/>
    <property type="match status" value="1"/>
</dbReference>
<keyword evidence="2 4" id="KW-0732">Signal</keyword>
<reference evidence="6 7" key="1">
    <citation type="submission" date="2016-10" db="EMBL/GenBank/DDBJ databases">
        <authorList>
            <person name="de Groot N.N."/>
        </authorList>
    </citation>
    <scope>NUCLEOTIDE SEQUENCE [LARGE SCALE GENOMIC DNA]</scope>
    <source>
        <strain evidence="6 7">GAS522</strain>
    </source>
</reference>
<feature type="chain" id="PRO_5010350673" evidence="4">
    <location>
        <begin position="28"/>
        <end position="404"/>
    </location>
</feature>
<dbReference type="GO" id="GO:0006865">
    <property type="term" value="P:amino acid transport"/>
    <property type="evidence" value="ECO:0007669"/>
    <property type="project" value="UniProtKB-KW"/>
</dbReference>
<dbReference type="SUPFAM" id="SSF53822">
    <property type="entry name" value="Periplasmic binding protein-like I"/>
    <property type="match status" value="1"/>
</dbReference>
<comment type="similarity">
    <text evidence="1">Belongs to the leucine-binding protein family.</text>
</comment>
<dbReference type="InterPro" id="IPR051010">
    <property type="entry name" value="BCAA_transport"/>
</dbReference>
<accession>A0A1H5GGH6</accession>
<evidence type="ECO:0000256" key="3">
    <source>
        <dbReference type="ARBA" id="ARBA00022970"/>
    </source>
</evidence>
<evidence type="ECO:0000313" key="7">
    <source>
        <dbReference type="Proteomes" id="UP000183208"/>
    </source>
</evidence>
<organism evidence="6 7">
    <name type="scientific">Bradyrhizobium lablabi</name>
    <dbReference type="NCBI Taxonomy" id="722472"/>
    <lineage>
        <taxon>Bacteria</taxon>
        <taxon>Pseudomonadati</taxon>
        <taxon>Pseudomonadota</taxon>
        <taxon>Alphaproteobacteria</taxon>
        <taxon>Hyphomicrobiales</taxon>
        <taxon>Nitrobacteraceae</taxon>
        <taxon>Bradyrhizobium</taxon>
    </lineage>
</organism>
<dbReference type="InterPro" id="IPR028082">
    <property type="entry name" value="Peripla_BP_I"/>
</dbReference>
<evidence type="ECO:0000256" key="1">
    <source>
        <dbReference type="ARBA" id="ARBA00010062"/>
    </source>
</evidence>
<dbReference type="EMBL" id="FNTI01000001">
    <property type="protein sequence ID" value="SEE14564.1"/>
    <property type="molecule type" value="Genomic_DNA"/>
</dbReference>
<evidence type="ECO:0000313" key="6">
    <source>
        <dbReference type="EMBL" id="SEE14564.1"/>
    </source>
</evidence>
<protein>
    <submittedName>
        <fullName evidence="6">Branched-chain amino acid transport system substrate-binding protein</fullName>
    </submittedName>
</protein>
<sequence>MQSGFRIVQTLAVSIGLAATVLPSAHAQEPPIRIGYLTDVGGPSSSNDGTAGVDAARMAIEDFGGTVLGRRIELLVGDHQGKVDIGAGITRRWLEVDGVEAVMDMNNSAIALAANNLVLAKNKILLATAAASDSLTGKDCSPNLVQWLPDTYSNSRTIASLLTKNGLDTWFFISVDYALGHALVNSASQAIAENGGKVLGTVKHPLGTSDFASLLLQAQASNAKVLAIASPGADMANLVKQTHEFGLKMKTAVFLLYIMEVHSLGLADTAGIEFVDTFYWDLDDKTRAWSKRFFDRNGKMPTAPQVNAYEGLYHYLKAIKAAGTMDTQAIMKTMKELKIEDPTGASGYIREDGRVIRDMHLFEVKSPKESKYPWDYFKKVGTLSGDQAYRSLADGKCSFVTKNN</sequence>
<dbReference type="OrthoDB" id="5794591at2"/>
<dbReference type="Proteomes" id="UP000183208">
    <property type="component" value="Unassembled WGS sequence"/>
</dbReference>
<evidence type="ECO:0000256" key="4">
    <source>
        <dbReference type="SAM" id="SignalP"/>
    </source>
</evidence>
<dbReference type="PANTHER" id="PTHR30483">
    <property type="entry name" value="LEUCINE-SPECIFIC-BINDING PROTEIN"/>
    <property type="match status" value="1"/>
</dbReference>
<dbReference type="AlphaFoldDB" id="A0A1H5GGH6"/>
<keyword evidence="3" id="KW-0029">Amino-acid transport</keyword>
<feature type="signal peptide" evidence="4">
    <location>
        <begin position="1"/>
        <end position="27"/>
    </location>
</feature>
<dbReference type="PANTHER" id="PTHR30483:SF6">
    <property type="entry name" value="PERIPLASMIC BINDING PROTEIN OF ABC TRANSPORTER FOR NATURAL AMINO ACIDS"/>
    <property type="match status" value="1"/>
</dbReference>
<dbReference type="RefSeq" id="WP_074827574.1">
    <property type="nucleotide sequence ID" value="NZ_FNTI01000001.1"/>
</dbReference>
<name>A0A1H5GGH6_9BRAD</name>
<evidence type="ECO:0000256" key="2">
    <source>
        <dbReference type="ARBA" id="ARBA00022729"/>
    </source>
</evidence>
<keyword evidence="3" id="KW-0813">Transport</keyword>
<dbReference type="InterPro" id="IPR028081">
    <property type="entry name" value="Leu-bd"/>
</dbReference>
<feature type="domain" description="Leucine-binding protein" evidence="5">
    <location>
        <begin position="31"/>
        <end position="365"/>
    </location>
</feature>